<comment type="caution">
    <text evidence="1">The sequence shown here is derived from an EMBL/GenBank/DDBJ whole genome shotgun (WGS) entry which is preliminary data.</text>
</comment>
<feature type="non-terminal residue" evidence="1">
    <location>
        <position position="1"/>
    </location>
</feature>
<keyword evidence="2" id="KW-1185">Reference proteome</keyword>
<name>A0ACC1LXW8_9FUNG</name>
<accession>A0ACC1LXW8</accession>
<dbReference type="EMBL" id="JANBVB010001868">
    <property type="protein sequence ID" value="KAJ2889378.1"/>
    <property type="molecule type" value="Genomic_DNA"/>
</dbReference>
<gene>
    <name evidence="1" type="ORF">IWW38_004749</name>
</gene>
<evidence type="ECO:0000313" key="1">
    <source>
        <dbReference type="EMBL" id="KAJ2889378.1"/>
    </source>
</evidence>
<sequence length="460" mass="49682">IVGKLEYMNPGASIKDRVAKYILAQLDSKGVPKDALLIVAGPGNLAISLAMLQRQIMCLVPERTSADRVRLLKAAGVSDIVRTLDGALPGSPEHPVEIGRRIATHRPGAVYVDEELGDWDLEQCYAELAAEILEQTDGQIDALVLGVDTGNAATHLSRALRAQRPSLQVVGVEPSNSAIGEQSIANPLARRWLCEDIGRAYAPRALGAGSIDMWIQVSDNIAYSMARRLIQSGIFAGPSAGASVAAARMYAMSASLQQGQRVVVIIGDTARNYGDTLLSDDWMLSHDLLDTRMLGDIQRKQLDQYRAASIEDLQLPAAVTVSELDSMGAAINLMAENDFSQVPVTGSGRRLVGYLTLSAAQTLLDNGATTRSMPVKHFMLRFAGRATRTPGAANTHAAGGTSARKQYWLITPETPLSELARFFETHSVAFVTDASRKFCLGITTKQDLITFLARRHTLQF</sequence>
<organism evidence="1 2">
    <name type="scientific">Coemansia aciculifera</name>
    <dbReference type="NCBI Taxonomy" id="417176"/>
    <lineage>
        <taxon>Eukaryota</taxon>
        <taxon>Fungi</taxon>
        <taxon>Fungi incertae sedis</taxon>
        <taxon>Zoopagomycota</taxon>
        <taxon>Kickxellomycotina</taxon>
        <taxon>Kickxellomycetes</taxon>
        <taxon>Kickxellales</taxon>
        <taxon>Kickxellaceae</taxon>
        <taxon>Coemansia</taxon>
    </lineage>
</organism>
<reference evidence="1" key="1">
    <citation type="submission" date="2022-07" db="EMBL/GenBank/DDBJ databases">
        <title>Phylogenomic reconstructions and comparative analyses of Kickxellomycotina fungi.</title>
        <authorList>
            <person name="Reynolds N.K."/>
            <person name="Stajich J.E."/>
            <person name="Barry K."/>
            <person name="Grigoriev I.V."/>
            <person name="Crous P."/>
            <person name="Smith M.E."/>
        </authorList>
    </citation>
    <scope>NUCLEOTIDE SEQUENCE</scope>
    <source>
        <strain evidence="1">CBS 190363</strain>
    </source>
</reference>
<proteinExistence type="predicted"/>
<evidence type="ECO:0000313" key="2">
    <source>
        <dbReference type="Proteomes" id="UP001139981"/>
    </source>
</evidence>
<protein>
    <submittedName>
        <fullName evidence="1">Uncharacterized protein</fullName>
    </submittedName>
</protein>
<dbReference type="Proteomes" id="UP001139981">
    <property type="component" value="Unassembled WGS sequence"/>
</dbReference>